<protein>
    <recommendedName>
        <fullName evidence="8">Transcription factor IIIB 50 kDa subunit</fullName>
    </recommendedName>
    <alternativeName>
        <fullName evidence="9">B-related factor 2</fullName>
    </alternativeName>
</protein>
<feature type="compositionally biased region" description="Basic and acidic residues" evidence="12">
    <location>
        <begin position="405"/>
        <end position="414"/>
    </location>
</feature>
<dbReference type="EMBL" id="JAGKHQ010000007">
    <property type="protein sequence ID" value="KAG7511480.1"/>
    <property type="molecule type" value="Genomic_DNA"/>
</dbReference>
<evidence type="ECO:0000313" key="15">
    <source>
        <dbReference type="Proteomes" id="UP000693946"/>
    </source>
</evidence>
<evidence type="ECO:0000256" key="7">
    <source>
        <dbReference type="ARBA" id="ARBA00023242"/>
    </source>
</evidence>
<dbReference type="PANTHER" id="PTHR11618">
    <property type="entry name" value="TRANSCRIPTION INITIATION FACTOR IIB-RELATED"/>
    <property type="match status" value="1"/>
</dbReference>
<evidence type="ECO:0000256" key="12">
    <source>
        <dbReference type="SAM" id="MobiDB-lite"/>
    </source>
</evidence>
<evidence type="ECO:0000256" key="6">
    <source>
        <dbReference type="ARBA" id="ARBA00023163"/>
    </source>
</evidence>
<proteinExistence type="inferred from homology"/>
<comment type="function">
    <text evidence="10">General activator of RNA polymerase III transcription. Factor exclusively required for RNA polymerase III transcription of genes with promoter elements upstream of the initiation sites. Contributes to the regulation of gene expression; functions as activator in the absence of oxidative stress. Down-regulates expression of target genes in response to oxidative stress. Overexpression protects cells against apoptosis in response to oxidative stress.</text>
</comment>
<keyword evidence="11" id="KW-0862">Zinc</keyword>
<evidence type="ECO:0000256" key="5">
    <source>
        <dbReference type="ARBA" id="ARBA00023159"/>
    </source>
</evidence>
<sequence>MSRSALSCPGCGSSNIIDDDLYAQSQLVCVDCGAVVSEGSLADEHVEGSGVNFVRATTSAKKPCPNLIKGLQRVKVICQTLRVHSGIENLSQSHYQQAYQHDSFINVSLQKKDVLAGCCVLVSCRLLNWPITMGTIGCLVDADLEMVGAVYREMVKILNIVAPIISVTDVMEAHVQEYKISSLHVPEDLAENPKDLTKRAVALVELAADTWIVTGRRPIPIMMAAIYLAWQSLKPTKQRLKFSLDKFCQIAKVNKHRPAMKRIAEMKGVLCKLGKEIPWVSEAVTADNIVLHVADVLQHRYTLLKRAQRSHEKALLDNCEVSCGDSQTEDGGAPSQISDFVNETSNSSSVEQCEPHSEQGNGCDNTCTVSDPHGDSQKSQGPASNWGKRVLFAPPCVVNAKRRRAEQPELKDVTGDEEISDSEIDSYIRTPKEARDFALNQKMLSVLKSQKS</sequence>
<evidence type="ECO:0000256" key="11">
    <source>
        <dbReference type="PROSITE-ProRule" id="PRU00469"/>
    </source>
</evidence>
<dbReference type="InterPro" id="IPR054078">
    <property type="entry name" value="BRF2-like_C"/>
</dbReference>
<keyword evidence="11" id="KW-0479">Metal-binding</keyword>
<dbReference type="Pfam" id="PF21886">
    <property type="entry name" value="BRF2-like_C_cyclin_rpt"/>
    <property type="match status" value="1"/>
</dbReference>
<feature type="region of interest" description="Disordered" evidence="12">
    <location>
        <begin position="343"/>
        <end position="387"/>
    </location>
</feature>
<keyword evidence="5" id="KW-0010">Activator</keyword>
<organism evidence="14 15">
    <name type="scientific">Solea senegalensis</name>
    <name type="common">Senegalese sole</name>
    <dbReference type="NCBI Taxonomy" id="28829"/>
    <lineage>
        <taxon>Eukaryota</taxon>
        <taxon>Metazoa</taxon>
        <taxon>Chordata</taxon>
        <taxon>Craniata</taxon>
        <taxon>Vertebrata</taxon>
        <taxon>Euteleostomi</taxon>
        <taxon>Actinopterygii</taxon>
        <taxon>Neopterygii</taxon>
        <taxon>Teleostei</taxon>
        <taxon>Neoteleostei</taxon>
        <taxon>Acanthomorphata</taxon>
        <taxon>Carangaria</taxon>
        <taxon>Pleuronectiformes</taxon>
        <taxon>Pleuronectoidei</taxon>
        <taxon>Soleidae</taxon>
        <taxon>Solea</taxon>
    </lineage>
</organism>
<dbReference type="Proteomes" id="UP000693946">
    <property type="component" value="Linkage Group LG15"/>
</dbReference>
<dbReference type="AlphaFoldDB" id="A0AAV6S1A7"/>
<keyword evidence="6" id="KW-0804">Transcription</keyword>
<keyword evidence="11" id="KW-0863">Zinc-finger</keyword>
<evidence type="ECO:0000256" key="4">
    <source>
        <dbReference type="ARBA" id="ARBA00023015"/>
    </source>
</evidence>
<evidence type="ECO:0000256" key="2">
    <source>
        <dbReference type="ARBA" id="ARBA00010857"/>
    </source>
</evidence>
<gene>
    <name evidence="14" type="ORF">JOB18_001186</name>
</gene>
<dbReference type="InterPro" id="IPR013137">
    <property type="entry name" value="Znf_TFIIB"/>
</dbReference>
<feature type="region of interest" description="Disordered" evidence="12">
    <location>
        <begin position="402"/>
        <end position="422"/>
    </location>
</feature>
<feature type="domain" description="TFIIB-type" evidence="13">
    <location>
        <begin position="4"/>
        <end position="37"/>
    </location>
</feature>
<keyword evidence="7" id="KW-0539">Nucleus</keyword>
<dbReference type="GO" id="GO:0008270">
    <property type="term" value="F:zinc ion binding"/>
    <property type="evidence" value="ECO:0007669"/>
    <property type="project" value="UniProtKB-KW"/>
</dbReference>
<name>A0AAV6S1A7_SOLSE</name>
<feature type="compositionally biased region" description="Polar residues" evidence="12">
    <location>
        <begin position="358"/>
        <end position="369"/>
    </location>
</feature>
<evidence type="ECO:0000313" key="14">
    <source>
        <dbReference type="EMBL" id="KAG7511480.1"/>
    </source>
</evidence>
<keyword evidence="4" id="KW-0805">Transcription regulation</keyword>
<comment type="similarity">
    <text evidence="2">Belongs to the TFIIB family.</text>
</comment>
<reference evidence="14 15" key="1">
    <citation type="journal article" date="2021" name="Sci. Rep.">
        <title>Chromosome anchoring in Senegalese sole (Solea senegalensis) reveals sex-associated markers and genome rearrangements in flatfish.</title>
        <authorList>
            <person name="Guerrero-Cozar I."/>
            <person name="Gomez-Garrido J."/>
            <person name="Berbel C."/>
            <person name="Martinez-Blanch J.F."/>
            <person name="Alioto T."/>
            <person name="Claros M.G."/>
            <person name="Gagnaire P.A."/>
            <person name="Manchado M."/>
        </authorList>
    </citation>
    <scope>NUCLEOTIDE SEQUENCE [LARGE SCALE GENOMIC DNA]</scope>
    <source>
        <strain evidence="14">Sse05_10M</strain>
    </source>
</reference>
<evidence type="ECO:0000256" key="8">
    <source>
        <dbReference type="ARBA" id="ARBA00039848"/>
    </source>
</evidence>
<dbReference type="PROSITE" id="PS51134">
    <property type="entry name" value="ZF_TFIIB"/>
    <property type="match status" value="1"/>
</dbReference>
<comment type="caution">
    <text evidence="14">The sequence shown here is derived from an EMBL/GenBank/DDBJ whole genome shotgun (WGS) entry which is preliminary data.</text>
</comment>
<evidence type="ECO:0000256" key="10">
    <source>
        <dbReference type="ARBA" id="ARBA00045875"/>
    </source>
</evidence>
<dbReference type="PANTHER" id="PTHR11618:SF5">
    <property type="entry name" value="TRANSCRIPTION FACTOR IIIB 50 KDA SUBUNIT"/>
    <property type="match status" value="1"/>
</dbReference>
<evidence type="ECO:0000256" key="1">
    <source>
        <dbReference type="ARBA" id="ARBA00004123"/>
    </source>
</evidence>
<dbReference type="GO" id="GO:0017025">
    <property type="term" value="F:TBP-class protein binding"/>
    <property type="evidence" value="ECO:0007669"/>
    <property type="project" value="TreeGrafter"/>
</dbReference>
<keyword evidence="3" id="KW-0677">Repeat</keyword>
<dbReference type="GO" id="GO:0005634">
    <property type="term" value="C:nucleus"/>
    <property type="evidence" value="ECO:0007669"/>
    <property type="project" value="UniProtKB-SubCell"/>
</dbReference>
<evidence type="ECO:0000256" key="9">
    <source>
        <dbReference type="ARBA" id="ARBA00042630"/>
    </source>
</evidence>
<accession>A0AAV6S1A7</accession>
<evidence type="ECO:0000256" key="3">
    <source>
        <dbReference type="ARBA" id="ARBA00022737"/>
    </source>
</evidence>
<keyword evidence="15" id="KW-1185">Reference proteome</keyword>
<dbReference type="GO" id="GO:0070897">
    <property type="term" value="P:transcription preinitiation complex assembly"/>
    <property type="evidence" value="ECO:0007669"/>
    <property type="project" value="InterPro"/>
</dbReference>
<comment type="subcellular location">
    <subcellularLocation>
        <location evidence="1">Nucleus</location>
    </subcellularLocation>
</comment>
<dbReference type="InterPro" id="IPR000812">
    <property type="entry name" value="TFIIB"/>
</dbReference>
<evidence type="ECO:0000259" key="13">
    <source>
        <dbReference type="PROSITE" id="PS51134"/>
    </source>
</evidence>
<dbReference type="GO" id="GO:0097550">
    <property type="term" value="C:transcription preinitiation complex"/>
    <property type="evidence" value="ECO:0007669"/>
    <property type="project" value="TreeGrafter"/>
</dbReference>